<dbReference type="PROSITE" id="PS51186">
    <property type="entry name" value="GNAT"/>
    <property type="match status" value="1"/>
</dbReference>
<dbReference type="Proteomes" id="UP001292084">
    <property type="component" value="Unassembled WGS sequence"/>
</dbReference>
<evidence type="ECO:0000313" key="6">
    <source>
        <dbReference type="Proteomes" id="UP001292084"/>
    </source>
</evidence>
<organism evidence="5 6">
    <name type="scientific">Jeotgalibacillus haloalkalitolerans</name>
    <dbReference type="NCBI Taxonomy" id="3104292"/>
    <lineage>
        <taxon>Bacteria</taxon>
        <taxon>Bacillati</taxon>
        <taxon>Bacillota</taxon>
        <taxon>Bacilli</taxon>
        <taxon>Bacillales</taxon>
        <taxon>Caryophanaceae</taxon>
        <taxon>Jeotgalibacillus</taxon>
    </lineage>
</organism>
<dbReference type="RefSeq" id="WP_322421857.1">
    <property type="nucleotide sequence ID" value="NZ_JAXQNN010000003.1"/>
</dbReference>
<dbReference type="CDD" id="cd04301">
    <property type="entry name" value="NAT_SF"/>
    <property type="match status" value="1"/>
</dbReference>
<dbReference type="EMBL" id="JAXQNN010000003">
    <property type="protein sequence ID" value="MDZ5712681.1"/>
    <property type="molecule type" value="Genomic_DNA"/>
</dbReference>
<evidence type="ECO:0000259" key="4">
    <source>
        <dbReference type="PROSITE" id="PS51186"/>
    </source>
</evidence>
<evidence type="ECO:0000313" key="5">
    <source>
        <dbReference type="EMBL" id="MDZ5712681.1"/>
    </source>
</evidence>
<keyword evidence="6" id="KW-1185">Reference proteome</keyword>
<dbReference type="Pfam" id="PF13302">
    <property type="entry name" value="Acetyltransf_3"/>
    <property type="match status" value="1"/>
</dbReference>
<dbReference type="SUPFAM" id="SSF55729">
    <property type="entry name" value="Acyl-CoA N-acyltransferases (Nat)"/>
    <property type="match status" value="1"/>
</dbReference>
<keyword evidence="1 5" id="KW-0808">Transferase</keyword>
<dbReference type="PANTHER" id="PTHR43792:SF8">
    <property type="entry name" value="[RIBOSOMAL PROTEIN US5]-ALANINE N-ACETYLTRANSFERASE"/>
    <property type="match status" value="1"/>
</dbReference>
<dbReference type="GO" id="GO:0016740">
    <property type="term" value="F:transferase activity"/>
    <property type="evidence" value="ECO:0007669"/>
    <property type="project" value="UniProtKB-KW"/>
</dbReference>
<dbReference type="PANTHER" id="PTHR43792">
    <property type="entry name" value="GNAT FAMILY, PUTATIVE (AFU_ORTHOLOGUE AFUA_3G00765)-RELATED-RELATED"/>
    <property type="match status" value="1"/>
</dbReference>
<sequence length="173" mass="19981">MLREIIESDWSAIHEYASQEIVCQYQVWGPNSVEDTKAYVDQVMKDTRIKPRTRYVFAIINNDDKHLAGVGELIIRDPQNRNAEIAYIINPAYWGKGLATEAAGLLIHYGFEEHRMHRIFATCAPENIASSKVLKKSGMVYEGRLRENLLIGEKWRDSMIYSVLKNEWKADAY</sequence>
<evidence type="ECO:0000256" key="3">
    <source>
        <dbReference type="ARBA" id="ARBA00038502"/>
    </source>
</evidence>
<name>A0ABU5KPM1_9BACL</name>
<gene>
    <name evidence="5" type="ORF">UFB30_10630</name>
</gene>
<protein>
    <submittedName>
        <fullName evidence="5">GNAT family protein</fullName>
        <ecNumber evidence="5">2.-.-.-</ecNumber>
    </submittedName>
</protein>
<dbReference type="InterPro" id="IPR000182">
    <property type="entry name" value="GNAT_dom"/>
</dbReference>
<dbReference type="InterPro" id="IPR016181">
    <property type="entry name" value="Acyl_CoA_acyltransferase"/>
</dbReference>
<evidence type="ECO:0000256" key="1">
    <source>
        <dbReference type="ARBA" id="ARBA00022679"/>
    </source>
</evidence>
<feature type="domain" description="N-acetyltransferase" evidence="4">
    <location>
        <begin position="1"/>
        <end position="167"/>
    </location>
</feature>
<reference evidence="5 6" key="1">
    <citation type="submission" date="2023-12" db="EMBL/GenBank/DDBJ databases">
        <title>Jeotgalibacillus haloalkaliphilus sp. nov., a novel salt-tolerant bacteria, isolated from the estuary of the Fenhe River into the Yellow River.</title>
        <authorList>
            <person name="Li Y."/>
        </authorList>
    </citation>
    <scope>NUCLEOTIDE SEQUENCE [LARGE SCALE GENOMIC DNA]</scope>
    <source>
        <strain evidence="5 6">HH7-29</strain>
    </source>
</reference>
<proteinExistence type="inferred from homology"/>
<dbReference type="Gene3D" id="3.40.630.30">
    <property type="match status" value="1"/>
</dbReference>
<accession>A0ABU5KPM1</accession>
<comment type="caution">
    <text evidence="5">The sequence shown here is derived from an EMBL/GenBank/DDBJ whole genome shotgun (WGS) entry which is preliminary data.</text>
</comment>
<evidence type="ECO:0000256" key="2">
    <source>
        <dbReference type="ARBA" id="ARBA00023315"/>
    </source>
</evidence>
<comment type="similarity">
    <text evidence="3">Belongs to the acetyltransferase family. RimJ subfamily.</text>
</comment>
<keyword evidence="2" id="KW-0012">Acyltransferase</keyword>
<dbReference type="InterPro" id="IPR051531">
    <property type="entry name" value="N-acetyltransferase"/>
</dbReference>
<dbReference type="EC" id="2.-.-.-" evidence="5"/>